<evidence type="ECO:0000259" key="5">
    <source>
        <dbReference type="Pfam" id="PF00884"/>
    </source>
</evidence>
<dbReference type="InterPro" id="IPR017850">
    <property type="entry name" value="Alkaline_phosphatase_core_sf"/>
</dbReference>
<comment type="similarity">
    <text evidence="1">Belongs to the sulfatase family.</text>
</comment>
<dbReference type="InterPro" id="IPR000917">
    <property type="entry name" value="Sulfatase_N"/>
</dbReference>
<sequence>MEFQGIYILMLAAVSLCSSVVAQAQSEAPRPNIVYLYVDDMGWGSIGANGQDERRAAGLANVLTPNIDRLAEAGVNFQRAYGATVCSPARSSQQTGFHQGHSYADRNDTDNAQKAMRAEDLTMGDVLKAAGYVTGYWGKWGYGASDSLNSPVLLNQQTLPHEHGYDYVLAELHHIRAHSYFQPTLWSYKPGDANLNLVTNTLAAYANNPDYPELPARQSDAAYPSTAYCDDTYAFAALDFVRTQAQQYNADGTPFFALFASQIPHSPYNDIIDLPGWDDAYDGDAEFAALSADSKQWAAMVTRIDAHLGNIIAALEDPNNDGDTSDSVADNTIVIFMSDNGGHTNNSRTELDANGGLKGYKTQIWEGGIRVPMVVRWPSKITASSTLQVGTDTQMVVDVTDLLPTFCDLAGVETPLGLDGVSIAPTLLSEDEQRPRDFIIHEAQPDRSIIHGDYKLVDDNGTLKLYDLVNDHDESTNIAGANATLAAELSTLLYGERVAEPQWFSITYHSWMGADGADASTAVNWSDYTYTNSLNSVTYQSDTGAPQLSWIAQMENTGGSDQTALADADLEFLGLEIKGASGVAKQIFDVNSHHIVGRNEIRVSAHGQIQLAGGTLESLRWLDLKEAGELSGHGKVAAACYNAGALTVIGGDETTVPASSGELLQNGGFESGSGHTYSSTDAWFNYGGDQSLDARNTINAQAGSYRGIVGVNGSGIVSSPAVDTGHTIQRGDVFTLEFYYAGASGWDLGSDTITASLYYEDGGEQTLASFEVTPTQNFSNGYDLSANNVINATPSSIGKQLFLRFESTTATNSEFAALDGITLSFISEAGVVPADRVLVIDGYYRETDTASVEIYLQGTGTAGIDYAQVQVTETATLSGMLAVTVDAALSPQLGDAFEVLTAASIVGRFTNPDDLVEGSDGTLFAITYSRDAVTLTVTERTSQGTPYSWLDQHGLVLGGDYESAALSNADGDNWLAWEEFIFGSDPNDGSSNGDFKILDVGETAPQLTWASAAGRVYDVLHSPDLIQAFSALNTESLAATPPQNSYTLPVPLADKAFYRIQAELE</sequence>
<dbReference type="InterPro" id="IPR050738">
    <property type="entry name" value="Sulfatase"/>
</dbReference>
<accession>A0ABZ0RL68</accession>
<evidence type="ECO:0000313" key="6">
    <source>
        <dbReference type="EMBL" id="WPJ95994.1"/>
    </source>
</evidence>
<gene>
    <name evidence="6" type="ORF">SH580_21490</name>
</gene>
<proteinExistence type="inferred from homology"/>
<keyword evidence="2" id="KW-0378">Hydrolase</keyword>
<dbReference type="PANTHER" id="PTHR42693">
    <property type="entry name" value="ARYLSULFATASE FAMILY MEMBER"/>
    <property type="match status" value="1"/>
</dbReference>
<dbReference type="RefSeq" id="WP_319832861.1">
    <property type="nucleotide sequence ID" value="NZ_CP138858.1"/>
</dbReference>
<keyword evidence="7" id="KW-1185">Reference proteome</keyword>
<evidence type="ECO:0000256" key="2">
    <source>
        <dbReference type="ARBA" id="ARBA00022801"/>
    </source>
</evidence>
<dbReference type="EMBL" id="CP138858">
    <property type="protein sequence ID" value="WPJ95994.1"/>
    <property type="molecule type" value="Genomic_DNA"/>
</dbReference>
<organism evidence="6 7">
    <name type="scientific">Coraliomargarita algicola</name>
    <dbReference type="NCBI Taxonomy" id="3092156"/>
    <lineage>
        <taxon>Bacteria</taxon>
        <taxon>Pseudomonadati</taxon>
        <taxon>Verrucomicrobiota</taxon>
        <taxon>Opitutia</taxon>
        <taxon>Puniceicoccales</taxon>
        <taxon>Coraliomargaritaceae</taxon>
        <taxon>Coraliomargarita</taxon>
    </lineage>
</organism>
<feature type="signal peptide" evidence="4">
    <location>
        <begin position="1"/>
        <end position="24"/>
    </location>
</feature>
<name>A0ABZ0RL68_9BACT</name>
<evidence type="ECO:0000256" key="3">
    <source>
        <dbReference type="SAM" id="MobiDB-lite"/>
    </source>
</evidence>
<dbReference type="PANTHER" id="PTHR42693:SF53">
    <property type="entry name" value="ENDO-4-O-SULFATASE"/>
    <property type="match status" value="1"/>
</dbReference>
<protein>
    <submittedName>
        <fullName evidence="6">Sulfatase-like hydrolase/transferase</fullName>
    </submittedName>
</protein>
<evidence type="ECO:0000256" key="4">
    <source>
        <dbReference type="SAM" id="SignalP"/>
    </source>
</evidence>
<dbReference type="Proteomes" id="UP001324993">
    <property type="component" value="Chromosome"/>
</dbReference>
<dbReference type="Gene3D" id="2.60.120.260">
    <property type="entry name" value="Galactose-binding domain-like"/>
    <property type="match status" value="1"/>
</dbReference>
<keyword evidence="4" id="KW-0732">Signal</keyword>
<evidence type="ECO:0000313" key="7">
    <source>
        <dbReference type="Proteomes" id="UP001324993"/>
    </source>
</evidence>
<evidence type="ECO:0000256" key="1">
    <source>
        <dbReference type="ARBA" id="ARBA00008779"/>
    </source>
</evidence>
<feature type="chain" id="PRO_5045584770" evidence="4">
    <location>
        <begin position="25"/>
        <end position="1065"/>
    </location>
</feature>
<feature type="domain" description="Sulfatase N-terminal" evidence="5">
    <location>
        <begin position="31"/>
        <end position="412"/>
    </location>
</feature>
<dbReference type="Pfam" id="PF00884">
    <property type="entry name" value="Sulfatase"/>
    <property type="match status" value="1"/>
</dbReference>
<reference evidence="6 7" key="1">
    <citation type="submission" date="2023-11" db="EMBL/GenBank/DDBJ databases">
        <title>Coraliomargarita sp. nov., isolated from marine algae.</title>
        <authorList>
            <person name="Lee J.K."/>
            <person name="Baek J.H."/>
            <person name="Kim J.M."/>
            <person name="Choi D.G."/>
            <person name="Jeon C.O."/>
        </authorList>
    </citation>
    <scope>NUCLEOTIDE SEQUENCE [LARGE SCALE GENOMIC DNA]</scope>
    <source>
        <strain evidence="6 7">J2-16</strain>
    </source>
</reference>
<dbReference type="Gene3D" id="3.40.720.10">
    <property type="entry name" value="Alkaline Phosphatase, subunit A"/>
    <property type="match status" value="1"/>
</dbReference>
<feature type="region of interest" description="Disordered" evidence="3">
    <location>
        <begin position="90"/>
        <end position="109"/>
    </location>
</feature>
<dbReference type="SUPFAM" id="SSF53649">
    <property type="entry name" value="Alkaline phosphatase-like"/>
    <property type="match status" value="1"/>
</dbReference>